<organism evidence="1 2">
    <name type="scientific">Aegilops tauschii subsp. strangulata</name>
    <name type="common">Goatgrass</name>
    <dbReference type="NCBI Taxonomy" id="200361"/>
    <lineage>
        <taxon>Eukaryota</taxon>
        <taxon>Viridiplantae</taxon>
        <taxon>Streptophyta</taxon>
        <taxon>Embryophyta</taxon>
        <taxon>Tracheophyta</taxon>
        <taxon>Spermatophyta</taxon>
        <taxon>Magnoliopsida</taxon>
        <taxon>Liliopsida</taxon>
        <taxon>Poales</taxon>
        <taxon>Poaceae</taxon>
        <taxon>BOP clade</taxon>
        <taxon>Pooideae</taxon>
        <taxon>Triticodae</taxon>
        <taxon>Triticeae</taxon>
        <taxon>Triticinae</taxon>
        <taxon>Aegilops</taxon>
    </lineage>
</organism>
<accession>A0A453A6Q9</accession>
<reference evidence="2" key="2">
    <citation type="journal article" date="2017" name="Nat. Plants">
        <title>The Aegilops tauschii genome reveals multiple impacts of transposons.</title>
        <authorList>
            <person name="Zhao G."/>
            <person name="Zou C."/>
            <person name="Li K."/>
            <person name="Wang K."/>
            <person name="Li T."/>
            <person name="Gao L."/>
            <person name="Zhang X."/>
            <person name="Wang H."/>
            <person name="Yang Z."/>
            <person name="Liu X."/>
            <person name="Jiang W."/>
            <person name="Mao L."/>
            <person name="Kong X."/>
            <person name="Jiao Y."/>
            <person name="Jia J."/>
        </authorList>
    </citation>
    <scope>NUCLEOTIDE SEQUENCE [LARGE SCALE GENOMIC DNA]</scope>
    <source>
        <strain evidence="2">cv. AL8/78</strain>
    </source>
</reference>
<keyword evidence="2" id="KW-1185">Reference proteome</keyword>
<reference evidence="2" key="1">
    <citation type="journal article" date="2014" name="Science">
        <title>Ancient hybridizations among the ancestral genomes of bread wheat.</title>
        <authorList>
            <consortium name="International Wheat Genome Sequencing Consortium,"/>
            <person name="Marcussen T."/>
            <person name="Sandve S.R."/>
            <person name="Heier L."/>
            <person name="Spannagl M."/>
            <person name="Pfeifer M."/>
            <person name="Jakobsen K.S."/>
            <person name="Wulff B.B."/>
            <person name="Steuernagel B."/>
            <person name="Mayer K.F."/>
            <person name="Olsen O.A."/>
        </authorList>
    </citation>
    <scope>NUCLEOTIDE SEQUENCE [LARGE SCALE GENOMIC DNA]</scope>
    <source>
        <strain evidence="2">cv. AL8/78</strain>
    </source>
</reference>
<dbReference type="AlphaFoldDB" id="A0A453A6Q9"/>
<reference evidence="1" key="4">
    <citation type="submission" date="2019-03" db="UniProtKB">
        <authorList>
            <consortium name="EnsemblPlants"/>
        </authorList>
    </citation>
    <scope>IDENTIFICATION</scope>
</reference>
<evidence type="ECO:0000313" key="1">
    <source>
        <dbReference type="EnsemblPlants" id="AET2Gv20006300.1"/>
    </source>
</evidence>
<reference evidence="1" key="5">
    <citation type="journal article" date="2021" name="G3 (Bethesda)">
        <title>Aegilops tauschii genome assembly Aet v5.0 features greater sequence contiguity and improved annotation.</title>
        <authorList>
            <person name="Wang L."/>
            <person name="Zhu T."/>
            <person name="Rodriguez J.C."/>
            <person name="Deal K.R."/>
            <person name="Dubcovsky J."/>
            <person name="McGuire P.E."/>
            <person name="Lux T."/>
            <person name="Spannagl M."/>
            <person name="Mayer K.F.X."/>
            <person name="Baldrich P."/>
            <person name="Meyers B.C."/>
            <person name="Huo N."/>
            <person name="Gu Y.Q."/>
            <person name="Zhou H."/>
            <person name="Devos K.M."/>
            <person name="Bennetzen J.L."/>
            <person name="Unver T."/>
            <person name="Budak H."/>
            <person name="Gulick P.J."/>
            <person name="Galiba G."/>
            <person name="Kalapos B."/>
            <person name="Nelson D.R."/>
            <person name="Li P."/>
            <person name="You F.M."/>
            <person name="Luo M.C."/>
            <person name="Dvorak J."/>
        </authorList>
    </citation>
    <scope>NUCLEOTIDE SEQUENCE [LARGE SCALE GENOMIC DNA]</scope>
    <source>
        <strain evidence="1">cv. AL8/78</strain>
    </source>
</reference>
<name>A0A453A6Q9_AEGTS</name>
<evidence type="ECO:0000313" key="2">
    <source>
        <dbReference type="Proteomes" id="UP000015105"/>
    </source>
</evidence>
<sequence>RPCSNYSTEVGHHSFPSSLLLCFRRVQQTAATATARRHLWDGGQGRGRVVFQLLAAGLTSLPFSWSHRHRVRSGQLSSTCPPARPPCVCVYSRDVRFSRCFGFGVLAVVFIQ</sequence>
<proteinExistence type="predicted"/>
<dbReference type="Gramene" id="AET2Gv20006300.1">
    <property type="protein sequence ID" value="AET2Gv20006300.1"/>
    <property type="gene ID" value="AET2Gv20006300"/>
</dbReference>
<protein>
    <submittedName>
        <fullName evidence="1">Uncharacterized protein</fullName>
    </submittedName>
</protein>
<dbReference type="EnsemblPlants" id="AET2Gv20006300.1">
    <property type="protein sequence ID" value="AET2Gv20006300.1"/>
    <property type="gene ID" value="AET2Gv20006300"/>
</dbReference>
<dbReference type="Proteomes" id="UP000015105">
    <property type="component" value="Chromosome 2D"/>
</dbReference>
<reference evidence="1" key="3">
    <citation type="journal article" date="2017" name="Nature">
        <title>Genome sequence of the progenitor of the wheat D genome Aegilops tauschii.</title>
        <authorList>
            <person name="Luo M.C."/>
            <person name="Gu Y.Q."/>
            <person name="Puiu D."/>
            <person name="Wang H."/>
            <person name="Twardziok S.O."/>
            <person name="Deal K.R."/>
            <person name="Huo N."/>
            <person name="Zhu T."/>
            <person name="Wang L."/>
            <person name="Wang Y."/>
            <person name="McGuire P.E."/>
            <person name="Liu S."/>
            <person name="Long H."/>
            <person name="Ramasamy R.K."/>
            <person name="Rodriguez J.C."/>
            <person name="Van S.L."/>
            <person name="Yuan L."/>
            <person name="Wang Z."/>
            <person name="Xia Z."/>
            <person name="Xiao L."/>
            <person name="Anderson O.D."/>
            <person name="Ouyang S."/>
            <person name="Liang Y."/>
            <person name="Zimin A.V."/>
            <person name="Pertea G."/>
            <person name="Qi P."/>
            <person name="Bennetzen J.L."/>
            <person name="Dai X."/>
            <person name="Dawson M.W."/>
            <person name="Muller H.G."/>
            <person name="Kugler K."/>
            <person name="Rivarola-Duarte L."/>
            <person name="Spannagl M."/>
            <person name="Mayer K.F.X."/>
            <person name="Lu F.H."/>
            <person name="Bevan M.W."/>
            <person name="Leroy P."/>
            <person name="Li P."/>
            <person name="You F.M."/>
            <person name="Sun Q."/>
            <person name="Liu Z."/>
            <person name="Lyons E."/>
            <person name="Wicker T."/>
            <person name="Salzberg S.L."/>
            <person name="Devos K.M."/>
            <person name="Dvorak J."/>
        </authorList>
    </citation>
    <scope>NUCLEOTIDE SEQUENCE [LARGE SCALE GENOMIC DNA]</scope>
    <source>
        <strain evidence="1">cv. AL8/78</strain>
    </source>
</reference>